<dbReference type="PANTHER" id="PTHR43610:SF1">
    <property type="entry name" value="N-ACETYLTRANSFERASE DOMAIN-CONTAINING PROTEIN"/>
    <property type="match status" value="1"/>
</dbReference>
<dbReference type="Pfam" id="PF13302">
    <property type="entry name" value="Acetyltransf_3"/>
    <property type="match status" value="1"/>
</dbReference>
<dbReference type="PANTHER" id="PTHR43610">
    <property type="entry name" value="BLL6696 PROTEIN"/>
    <property type="match status" value="1"/>
</dbReference>
<protein>
    <submittedName>
        <fullName evidence="2">GNAT family N-acetyltransferase</fullName>
    </submittedName>
</protein>
<organism evidence="2 3">
    <name type="scientific">Pacificimonas pallii</name>
    <dbReference type="NCBI Taxonomy" id="2827236"/>
    <lineage>
        <taxon>Bacteria</taxon>
        <taxon>Pseudomonadati</taxon>
        <taxon>Pseudomonadota</taxon>
        <taxon>Alphaproteobacteria</taxon>
        <taxon>Sphingomonadales</taxon>
        <taxon>Sphingosinicellaceae</taxon>
        <taxon>Pacificimonas</taxon>
    </lineage>
</organism>
<proteinExistence type="predicted"/>
<feature type="domain" description="N-acetyltransferase" evidence="1">
    <location>
        <begin position="20"/>
        <end position="181"/>
    </location>
</feature>
<dbReference type="RefSeq" id="WP_218445960.1">
    <property type="nucleotide sequence ID" value="NZ_JAGSPA010000003.1"/>
</dbReference>
<evidence type="ECO:0000313" key="2">
    <source>
        <dbReference type="EMBL" id="MBV7257131.1"/>
    </source>
</evidence>
<reference evidence="2 3" key="1">
    <citation type="submission" date="2021-04" db="EMBL/GenBank/DDBJ databases">
        <authorList>
            <person name="Pira H."/>
            <person name="Risdian C."/>
            <person name="Wink J."/>
        </authorList>
    </citation>
    <scope>NUCLEOTIDE SEQUENCE [LARGE SCALE GENOMIC DNA]</scope>
    <source>
        <strain evidence="2 3">WHA3</strain>
    </source>
</reference>
<dbReference type="EMBL" id="JAGSPA010000003">
    <property type="protein sequence ID" value="MBV7257131.1"/>
    <property type="molecule type" value="Genomic_DNA"/>
</dbReference>
<accession>A0ABS6SGW6</accession>
<name>A0ABS6SGW6_9SPHN</name>
<dbReference type="PROSITE" id="PS51186">
    <property type="entry name" value="GNAT"/>
    <property type="match status" value="1"/>
</dbReference>
<comment type="caution">
    <text evidence="2">The sequence shown here is derived from an EMBL/GenBank/DDBJ whole genome shotgun (WGS) entry which is preliminary data.</text>
</comment>
<gene>
    <name evidence="2" type="ORF">KCG44_10090</name>
</gene>
<dbReference type="Proteomes" id="UP000722336">
    <property type="component" value="Unassembled WGS sequence"/>
</dbReference>
<keyword evidence="3" id="KW-1185">Reference proteome</keyword>
<sequence length="188" mass="21207">MTSSDEKTLKLLVSLSDGAVRLVPFDDSHIEGLRAACAEDEYIWDIYPISMLGEHFDRSVAMLSTMTDYLRFAVLHEDRVVGMTHFLKPDPEKGIVEIGGTYISPLVRGTSFNRIMKTLMIDHAFASGFHTIAFRIDTRNGRSMRAVEKLGARQISILRKDMTTWTGYVRDAALFELKSADWRKGGQS</sequence>
<evidence type="ECO:0000313" key="3">
    <source>
        <dbReference type="Proteomes" id="UP000722336"/>
    </source>
</evidence>
<dbReference type="InterPro" id="IPR000182">
    <property type="entry name" value="GNAT_dom"/>
</dbReference>
<evidence type="ECO:0000259" key="1">
    <source>
        <dbReference type="PROSITE" id="PS51186"/>
    </source>
</evidence>